<proteinExistence type="predicted"/>
<dbReference type="AlphaFoldDB" id="A0A0A9C0E2"/>
<name>A0A0A9C0E2_ARUDO</name>
<accession>A0A0A9C0E2</accession>
<reference evidence="1" key="2">
    <citation type="journal article" date="2015" name="Data Brief">
        <title>Shoot transcriptome of the giant reed, Arundo donax.</title>
        <authorList>
            <person name="Barrero R.A."/>
            <person name="Guerrero F.D."/>
            <person name="Moolhuijzen P."/>
            <person name="Goolsby J.A."/>
            <person name="Tidwell J."/>
            <person name="Bellgard S.E."/>
            <person name="Bellgard M.I."/>
        </authorList>
    </citation>
    <scope>NUCLEOTIDE SEQUENCE</scope>
    <source>
        <tissue evidence="1">Shoot tissue taken approximately 20 cm above the soil surface</tissue>
    </source>
</reference>
<sequence length="47" mass="5210">MMLMLHRSSTSKNSIHEHNIIYIVCASNSYFTDSAVDSCVNVGSCSR</sequence>
<reference evidence="1" key="1">
    <citation type="submission" date="2014-09" db="EMBL/GenBank/DDBJ databases">
        <authorList>
            <person name="Magalhaes I.L.F."/>
            <person name="Oliveira U."/>
            <person name="Santos F.R."/>
            <person name="Vidigal T.H.D.A."/>
            <person name="Brescovit A.D."/>
            <person name="Santos A.J."/>
        </authorList>
    </citation>
    <scope>NUCLEOTIDE SEQUENCE</scope>
    <source>
        <tissue evidence="1">Shoot tissue taken approximately 20 cm above the soil surface</tissue>
    </source>
</reference>
<dbReference type="EMBL" id="GBRH01228874">
    <property type="protein sequence ID" value="JAD69021.1"/>
    <property type="molecule type" value="Transcribed_RNA"/>
</dbReference>
<protein>
    <submittedName>
        <fullName evidence="1">Uncharacterized protein</fullName>
    </submittedName>
</protein>
<evidence type="ECO:0000313" key="1">
    <source>
        <dbReference type="EMBL" id="JAD69021.1"/>
    </source>
</evidence>
<organism evidence="1">
    <name type="scientific">Arundo donax</name>
    <name type="common">Giant reed</name>
    <name type="synonym">Donax arundinaceus</name>
    <dbReference type="NCBI Taxonomy" id="35708"/>
    <lineage>
        <taxon>Eukaryota</taxon>
        <taxon>Viridiplantae</taxon>
        <taxon>Streptophyta</taxon>
        <taxon>Embryophyta</taxon>
        <taxon>Tracheophyta</taxon>
        <taxon>Spermatophyta</taxon>
        <taxon>Magnoliopsida</taxon>
        <taxon>Liliopsida</taxon>
        <taxon>Poales</taxon>
        <taxon>Poaceae</taxon>
        <taxon>PACMAD clade</taxon>
        <taxon>Arundinoideae</taxon>
        <taxon>Arundineae</taxon>
        <taxon>Arundo</taxon>
    </lineage>
</organism>